<dbReference type="InterPro" id="IPR041101">
    <property type="entry name" value="Transp_inhibit"/>
</dbReference>
<dbReference type="InterPro" id="IPR036047">
    <property type="entry name" value="F-box-like_dom_sf"/>
</dbReference>
<feature type="domain" description="Transport inhibitor response 1" evidence="3">
    <location>
        <begin position="98"/>
        <end position="144"/>
    </location>
</feature>
<feature type="compositionally biased region" description="Low complexity" evidence="1">
    <location>
        <begin position="402"/>
        <end position="421"/>
    </location>
</feature>
<dbReference type="PANTHER" id="PTHR16134:SF36">
    <property type="entry name" value="TRANSPORT INHIBITOR RESPONSE 1-LIKE PROTEIN"/>
    <property type="match status" value="1"/>
</dbReference>
<reference evidence="4" key="1">
    <citation type="submission" date="2019-12" db="EMBL/GenBank/DDBJ databases">
        <title>Genome sequencing and annotation of Brassica cretica.</title>
        <authorList>
            <person name="Studholme D.J."/>
            <person name="Sarris P.F."/>
        </authorList>
    </citation>
    <scope>NUCLEOTIDE SEQUENCE</scope>
    <source>
        <strain evidence="4">PFS-102/07</strain>
        <tissue evidence="4">Leaf</tissue>
    </source>
</reference>
<gene>
    <name evidence="4" type="ORF">F2Q70_00009077</name>
</gene>
<evidence type="ECO:0000313" key="4">
    <source>
        <dbReference type="EMBL" id="KAF2616193.1"/>
    </source>
</evidence>
<organism evidence="4">
    <name type="scientific">Brassica cretica</name>
    <name type="common">Mustard</name>
    <dbReference type="NCBI Taxonomy" id="69181"/>
    <lineage>
        <taxon>Eukaryota</taxon>
        <taxon>Viridiplantae</taxon>
        <taxon>Streptophyta</taxon>
        <taxon>Embryophyta</taxon>
        <taxon>Tracheophyta</taxon>
        <taxon>Spermatophyta</taxon>
        <taxon>Magnoliopsida</taxon>
        <taxon>eudicotyledons</taxon>
        <taxon>Gunneridae</taxon>
        <taxon>Pentapetalae</taxon>
        <taxon>rosids</taxon>
        <taxon>malvids</taxon>
        <taxon>Brassicales</taxon>
        <taxon>Brassicaceae</taxon>
        <taxon>Brassiceae</taxon>
        <taxon>Brassica</taxon>
    </lineage>
</organism>
<dbReference type="EMBL" id="QGKY02000089">
    <property type="protein sequence ID" value="KAF2616193.1"/>
    <property type="molecule type" value="Genomic_DNA"/>
</dbReference>
<dbReference type="Gene3D" id="1.20.1280.50">
    <property type="match status" value="1"/>
</dbReference>
<dbReference type="PANTHER" id="PTHR16134">
    <property type="entry name" value="F-BOX/TPR REPEAT PROTEIN POF3"/>
    <property type="match status" value="1"/>
</dbReference>
<dbReference type="Pfam" id="PF18511">
    <property type="entry name" value="F-box_5"/>
    <property type="match status" value="1"/>
</dbReference>
<feature type="domain" description="COI1 F-box" evidence="2">
    <location>
        <begin position="39"/>
        <end position="78"/>
    </location>
</feature>
<evidence type="ECO:0000256" key="1">
    <source>
        <dbReference type="SAM" id="MobiDB-lite"/>
    </source>
</evidence>
<dbReference type="GO" id="GO:0019005">
    <property type="term" value="C:SCF ubiquitin ligase complex"/>
    <property type="evidence" value="ECO:0007669"/>
    <property type="project" value="TreeGrafter"/>
</dbReference>
<dbReference type="Gene3D" id="3.80.10.10">
    <property type="entry name" value="Ribonuclease Inhibitor"/>
    <property type="match status" value="1"/>
</dbReference>
<dbReference type="SUPFAM" id="SSF81383">
    <property type="entry name" value="F-box domain"/>
    <property type="match status" value="1"/>
</dbReference>
<sequence length="585" mass="63823">MSEDDEDQSPATDLRSQPPCSPNKSRNCISSSSSQTFPDHVLENVLENVLQFLDSRCDRNAASLVCKLWWKVEGLTRSEVFIGNCYALSPARLTQRFKRVRSLLLKGKPRFADFNLMPADWGANFAPWVSTMAKAYPWLEKVDLKRMFVTDDDLALLAESFPGFKELILVCCEGFGTSGIAVVANKCRKLKVLDLIESDVTDDEVDWVSCFPEDVTCLESLAFDCVEAPINFKALEGLVGRSPLLRKLRLNRFVSLEEVHRLLLLGAPQLTSLGTGSFSRGDQSQQEPPDYAAAFRACKSVVCLSGFRELMPEYLPAILPVCANLTSLNFSYANISPDMFKPIIHNCHKLQIFWVSRRRIDRKRKMVMAPVSITLVASWRGVRSSEVANIELVDENGDMADGGSSTGPSSTSSATSAVSSAVDTRILSGRVQVKAESEGNGEGPKSKSDEMTSPGISDYCDHVWSGLTVYGTATIGAGCIFLGRSLILFGGTTSATVDGFIISASVAHAQFSVFSMCHISRDDATINCGGGSATKEDTRTPKKSATGADCCRDAAGAHPDDRFSSGEIRIDLLWVMLPNTHVLLL</sequence>
<dbReference type="CDD" id="cd22159">
    <property type="entry name" value="F-box_AtTIR1-like"/>
    <property type="match status" value="1"/>
</dbReference>
<dbReference type="GO" id="GO:0031146">
    <property type="term" value="P:SCF-dependent proteasomal ubiquitin-dependent protein catabolic process"/>
    <property type="evidence" value="ECO:0007669"/>
    <property type="project" value="TreeGrafter"/>
</dbReference>
<dbReference type="InterPro" id="IPR041567">
    <property type="entry name" value="COI1_F-box"/>
</dbReference>
<feature type="region of interest" description="Disordered" evidence="1">
    <location>
        <begin position="396"/>
        <end position="453"/>
    </location>
</feature>
<dbReference type="SUPFAM" id="SSF52047">
    <property type="entry name" value="RNI-like"/>
    <property type="match status" value="1"/>
</dbReference>
<name>A0A8S9MGI0_BRACR</name>
<dbReference type="InterPro" id="IPR032675">
    <property type="entry name" value="LRR_dom_sf"/>
</dbReference>
<protein>
    <recommendedName>
        <fullName evidence="5">COI1 F-box domain-containing protein</fullName>
    </recommendedName>
</protein>
<feature type="region of interest" description="Disordered" evidence="1">
    <location>
        <begin position="1"/>
        <end position="35"/>
    </location>
</feature>
<evidence type="ECO:0000259" key="3">
    <source>
        <dbReference type="Pfam" id="PF18791"/>
    </source>
</evidence>
<proteinExistence type="predicted"/>
<dbReference type="AlphaFoldDB" id="A0A8S9MGI0"/>
<accession>A0A8S9MGI0</accession>
<evidence type="ECO:0008006" key="5">
    <source>
        <dbReference type="Google" id="ProtNLM"/>
    </source>
</evidence>
<comment type="caution">
    <text evidence="4">The sequence shown here is derived from an EMBL/GenBank/DDBJ whole genome shotgun (WGS) entry which is preliminary data.</text>
</comment>
<evidence type="ECO:0000259" key="2">
    <source>
        <dbReference type="Pfam" id="PF18511"/>
    </source>
</evidence>
<dbReference type="Pfam" id="PF18791">
    <property type="entry name" value="Transp_inhibit"/>
    <property type="match status" value="1"/>
</dbReference>